<dbReference type="Proteomes" id="UP000578112">
    <property type="component" value="Unassembled WGS sequence"/>
</dbReference>
<proteinExistence type="predicted"/>
<name>A0A7W7MRR3_9ACTN</name>
<dbReference type="AlphaFoldDB" id="A0A7W7MRR3"/>
<sequence>MTTPERRSTFMQRLSRRFGFLGGVAGAVSHAEMGPYRGAPRDPELRVGDEKSYSTLLPTSRQEIVVAAVDDEQWLRSPMPAIAKARERARRSVV</sequence>
<keyword evidence="2" id="KW-1185">Reference proteome</keyword>
<dbReference type="RefSeq" id="WP_184995010.1">
    <property type="nucleotide sequence ID" value="NZ_BOMK01000020.1"/>
</dbReference>
<organism evidence="1 2">
    <name type="scientific">Actinoplanes digitatis</name>
    <dbReference type="NCBI Taxonomy" id="1868"/>
    <lineage>
        <taxon>Bacteria</taxon>
        <taxon>Bacillati</taxon>
        <taxon>Actinomycetota</taxon>
        <taxon>Actinomycetes</taxon>
        <taxon>Micromonosporales</taxon>
        <taxon>Micromonosporaceae</taxon>
        <taxon>Actinoplanes</taxon>
    </lineage>
</organism>
<protein>
    <submittedName>
        <fullName evidence="1">Uncharacterized protein</fullName>
    </submittedName>
</protein>
<evidence type="ECO:0000313" key="2">
    <source>
        <dbReference type="Proteomes" id="UP000578112"/>
    </source>
</evidence>
<comment type="caution">
    <text evidence="1">The sequence shown here is derived from an EMBL/GenBank/DDBJ whole genome shotgun (WGS) entry which is preliminary data.</text>
</comment>
<evidence type="ECO:0000313" key="1">
    <source>
        <dbReference type="EMBL" id="MBB4763744.1"/>
    </source>
</evidence>
<reference evidence="1 2" key="1">
    <citation type="submission" date="2020-08" db="EMBL/GenBank/DDBJ databases">
        <title>Sequencing the genomes of 1000 actinobacteria strains.</title>
        <authorList>
            <person name="Klenk H.-P."/>
        </authorList>
    </citation>
    <scope>NUCLEOTIDE SEQUENCE [LARGE SCALE GENOMIC DNA]</scope>
    <source>
        <strain evidence="1 2">DSM 43149</strain>
    </source>
</reference>
<gene>
    <name evidence="1" type="ORF">BJ971_004300</name>
</gene>
<dbReference type="EMBL" id="JACHNH010000001">
    <property type="protein sequence ID" value="MBB4763744.1"/>
    <property type="molecule type" value="Genomic_DNA"/>
</dbReference>
<accession>A0A7W7MRR3</accession>